<dbReference type="Proteomes" id="UP000276603">
    <property type="component" value="Unassembled WGS sequence"/>
</dbReference>
<dbReference type="InterPro" id="IPR037401">
    <property type="entry name" value="SnoaL-like"/>
</dbReference>
<dbReference type="RefSeq" id="WP_120711450.1">
    <property type="nucleotide sequence ID" value="NZ_RBCJ01000002.1"/>
</dbReference>
<dbReference type="AlphaFoldDB" id="A0A3B0C5E8"/>
<feature type="domain" description="SnoaL-like" evidence="1">
    <location>
        <begin position="52"/>
        <end position="153"/>
    </location>
</feature>
<protein>
    <submittedName>
        <fullName evidence="2">Nuclear transport factor 2 family protein</fullName>
    </submittedName>
</protein>
<dbReference type="PANTHER" id="PTHR41252:SF1">
    <property type="entry name" value="BLR2505 PROTEIN"/>
    <property type="match status" value="1"/>
</dbReference>
<sequence length="172" mass="19505">MNRRDFTGKTLWVSGGIALGMNTINGMLNAEIGNQKFNFMSTSHPNLTLINSFFEAYGKNDIDSIKNILAADIKWHIPGQHPLSGTKKGVDEVLRFFQKLNKAAFKAEPIVMGVNDNYVIDCHKNWSNLETGKNLNAMSCLLWKIENNRIVEVHNFPENQHEVDAFFSKLYS</sequence>
<name>A0A3B0C5E8_9FLAO</name>
<dbReference type="InterPro" id="IPR032710">
    <property type="entry name" value="NTF2-like_dom_sf"/>
</dbReference>
<comment type="caution">
    <text evidence="2">The sequence shown here is derived from an EMBL/GenBank/DDBJ whole genome shotgun (WGS) entry which is preliminary data.</text>
</comment>
<dbReference type="EMBL" id="RBCJ01000002">
    <property type="protein sequence ID" value="RKN81293.1"/>
    <property type="molecule type" value="Genomic_DNA"/>
</dbReference>
<organism evidence="2 3">
    <name type="scientific">Ulvibacterium marinum</name>
    <dbReference type="NCBI Taxonomy" id="2419782"/>
    <lineage>
        <taxon>Bacteria</taxon>
        <taxon>Pseudomonadati</taxon>
        <taxon>Bacteroidota</taxon>
        <taxon>Flavobacteriia</taxon>
        <taxon>Flavobacteriales</taxon>
        <taxon>Flavobacteriaceae</taxon>
        <taxon>Ulvibacterium</taxon>
    </lineage>
</organism>
<proteinExistence type="predicted"/>
<evidence type="ECO:0000313" key="3">
    <source>
        <dbReference type="Proteomes" id="UP000276603"/>
    </source>
</evidence>
<evidence type="ECO:0000259" key="1">
    <source>
        <dbReference type="Pfam" id="PF12680"/>
    </source>
</evidence>
<dbReference type="SUPFAM" id="SSF54427">
    <property type="entry name" value="NTF2-like"/>
    <property type="match status" value="1"/>
</dbReference>
<dbReference type="Gene3D" id="3.10.450.50">
    <property type="match status" value="1"/>
</dbReference>
<dbReference type="Pfam" id="PF12680">
    <property type="entry name" value="SnoaL_2"/>
    <property type="match status" value="1"/>
</dbReference>
<reference evidence="2 3" key="1">
    <citation type="submission" date="2018-10" db="EMBL/GenBank/DDBJ databases">
        <title>Ulvibacterium marinum gen. nov., sp. nov., a novel marine bacterium of the family Flavobacteriaceae, isolated from a culture of the green alga Ulva prolifera.</title>
        <authorList>
            <person name="Zhang Z."/>
        </authorList>
    </citation>
    <scope>NUCLEOTIDE SEQUENCE [LARGE SCALE GENOMIC DNA]</scope>
    <source>
        <strain evidence="2 3">CCMM003</strain>
    </source>
</reference>
<gene>
    <name evidence="2" type="ORF">D7Z94_10170</name>
</gene>
<evidence type="ECO:0000313" key="2">
    <source>
        <dbReference type="EMBL" id="RKN81293.1"/>
    </source>
</evidence>
<keyword evidence="3" id="KW-1185">Reference proteome</keyword>
<dbReference type="PANTHER" id="PTHR41252">
    <property type="entry name" value="BLR2505 PROTEIN"/>
    <property type="match status" value="1"/>
</dbReference>
<dbReference type="OrthoDB" id="7859473at2"/>
<accession>A0A3B0C5E8</accession>